<evidence type="ECO:0000313" key="3">
    <source>
        <dbReference type="Proteomes" id="UP001428290"/>
    </source>
</evidence>
<organism evidence="2 3">
    <name type="scientific">Herpetosiphon gulosus</name>
    <dbReference type="NCBI Taxonomy" id="1973496"/>
    <lineage>
        <taxon>Bacteria</taxon>
        <taxon>Bacillati</taxon>
        <taxon>Chloroflexota</taxon>
        <taxon>Chloroflexia</taxon>
        <taxon>Herpetosiphonales</taxon>
        <taxon>Herpetosiphonaceae</taxon>
        <taxon>Herpetosiphon</taxon>
    </lineage>
</organism>
<feature type="signal peptide" evidence="1">
    <location>
        <begin position="1"/>
        <end position="22"/>
    </location>
</feature>
<protein>
    <submittedName>
        <fullName evidence="2">Uncharacterized protein</fullName>
    </submittedName>
</protein>
<reference evidence="2 3" key="1">
    <citation type="submission" date="2024-02" db="EMBL/GenBank/DDBJ databases">
        <title>Herpetosiphon gulosus NBRC 112829.</title>
        <authorList>
            <person name="Ichikawa N."/>
            <person name="Katano-Makiyama Y."/>
            <person name="Hidaka K."/>
        </authorList>
    </citation>
    <scope>NUCLEOTIDE SEQUENCE [LARGE SCALE GENOMIC DNA]</scope>
    <source>
        <strain evidence="2 3">NBRC 112829</strain>
    </source>
</reference>
<feature type="chain" id="PRO_5046454269" evidence="1">
    <location>
        <begin position="23"/>
        <end position="635"/>
    </location>
</feature>
<dbReference type="InterPro" id="IPR030916">
    <property type="entry name" value="ELWxxDGT_rpt"/>
</dbReference>
<dbReference type="NCBIfam" id="TIGR04534">
    <property type="entry name" value="ELWxxDGT_rpt"/>
    <property type="match status" value="1"/>
</dbReference>
<name>A0ABP9X694_9CHLR</name>
<proteinExistence type="predicted"/>
<keyword evidence="3" id="KW-1185">Reference proteome</keyword>
<dbReference type="Proteomes" id="UP001428290">
    <property type="component" value="Unassembled WGS sequence"/>
</dbReference>
<dbReference type="RefSeq" id="WP_345724481.1">
    <property type="nucleotide sequence ID" value="NZ_BAABRU010000026.1"/>
</dbReference>
<evidence type="ECO:0000313" key="2">
    <source>
        <dbReference type="EMBL" id="GAA5530884.1"/>
    </source>
</evidence>
<evidence type="ECO:0000256" key="1">
    <source>
        <dbReference type="SAM" id="SignalP"/>
    </source>
</evidence>
<comment type="caution">
    <text evidence="2">The sequence shown here is derived from an EMBL/GenBank/DDBJ whole genome shotgun (WGS) entry which is preliminary data.</text>
</comment>
<accession>A0ABP9X694</accession>
<dbReference type="EMBL" id="BAABRU010000026">
    <property type="protein sequence ID" value="GAA5530884.1"/>
    <property type="molecule type" value="Genomic_DNA"/>
</dbReference>
<sequence>MKRWMLLFLIVVSLVLPQASSAAEQQCFEQTGFCTDGRFLEYWRQNGGLEVFGYPLSTIEIVYNQDSQMHFLTQQFERARFELHPEFAAPYDMLLGRLGDDLLRYRNIDSAMLPREAGAKAGCLWFETTGHNVCNQANGLGFMSYWQNHGLNDPKLDAFGRSLQLFGYPLTEPAIETNANGDSVLTQHFERARFEWHPNQSDQFKVLLGLVGKESQQLVYGESSSLSELTLVNNTLFFTADDGVHGRELWKSDGTEAGTSLVKDLKVGAEWSGIYELAAVNQGVIFAVNKQDKDYQLWFSDGTEAGTRLIKSFGPNAKINNLKTLGNGSIFWVNDAVHGIEPWYSNGTETGTYLLSDINPGLADSAVYNNYGSYWVDYAPIAGGMAFFAQNIQIGNQIWWTDGSIANTRQVSRLDKSGGMLELEALDEQHLIATSYQNTTMGVWNITLATGEQQLLASYLIIATTRNPAPVVQLTQAGGMVYYLSKTQNGTITLWQTNGQASQTIQPNLQGYKAENLLAANDQLYVKLISSHGIQAGWWYFDSSKGLTQLTPLPLRIQASNNGLLGWESIAGGLRFYSSNGPNQALRYRSSVMGKQTSFPDTANDRFFAIPSFQYGTELWYNDGSTLRMVKDIHP</sequence>
<keyword evidence="1" id="KW-0732">Signal</keyword>
<gene>
    <name evidence="2" type="ORF">Hgul01_04708</name>
</gene>